<dbReference type="OrthoDB" id="5870696at2"/>
<reference evidence="4 5" key="1">
    <citation type="submission" date="2018-01" db="EMBL/GenBank/DDBJ databases">
        <title>The whole genome sequencing and assembly of Halobacillus litoralis ERB031 strain.</title>
        <authorList>
            <person name="Lee S.-J."/>
            <person name="Park M.-K."/>
            <person name="Kim J.-Y."/>
            <person name="Lee Y.-J."/>
            <person name="Yi H."/>
            <person name="Bahn Y.-S."/>
            <person name="Kim J.F."/>
            <person name="Lee D.-W."/>
        </authorList>
    </citation>
    <scope>NUCLEOTIDE SEQUENCE [LARGE SCALE GENOMIC DNA]</scope>
    <source>
        <strain evidence="4 5">ERB 031</strain>
    </source>
</reference>
<dbReference type="RefSeq" id="WP_128523379.1">
    <property type="nucleotide sequence ID" value="NZ_CP026118.1"/>
</dbReference>
<dbReference type="EC" id="5.3.1.6" evidence="3"/>
<feature type="binding site" evidence="3">
    <location>
        <begin position="107"/>
        <end position="110"/>
    </location>
    <ligand>
        <name>substrate</name>
    </ligand>
</feature>
<dbReference type="GO" id="GO:0004751">
    <property type="term" value="F:ribose-5-phosphate isomerase activity"/>
    <property type="evidence" value="ECO:0007669"/>
    <property type="project" value="UniProtKB-UniRule"/>
</dbReference>
<comment type="catalytic activity">
    <reaction evidence="1 3">
        <text>aldehydo-D-ribose 5-phosphate = D-ribulose 5-phosphate</text>
        <dbReference type="Rhea" id="RHEA:14657"/>
        <dbReference type="ChEBI" id="CHEBI:58121"/>
        <dbReference type="ChEBI" id="CHEBI:58273"/>
        <dbReference type="EC" id="5.3.1.6"/>
    </reaction>
</comment>
<dbReference type="PANTHER" id="PTHR11934:SF0">
    <property type="entry name" value="RIBOSE-5-PHOSPHATE ISOMERASE"/>
    <property type="match status" value="1"/>
</dbReference>
<keyword evidence="2 3" id="KW-0413">Isomerase</keyword>
<dbReference type="KEGG" id="hli:HLI_04525"/>
<dbReference type="AlphaFoldDB" id="A0A410M9Y7"/>
<organism evidence="4 5">
    <name type="scientific">Halobacillus litoralis</name>
    <dbReference type="NCBI Taxonomy" id="45668"/>
    <lineage>
        <taxon>Bacteria</taxon>
        <taxon>Bacillati</taxon>
        <taxon>Bacillota</taxon>
        <taxon>Bacilli</taxon>
        <taxon>Bacillales</taxon>
        <taxon>Bacillaceae</taxon>
        <taxon>Halobacillus</taxon>
    </lineage>
</organism>
<dbReference type="InterPro" id="IPR020672">
    <property type="entry name" value="Ribose5P_isomerase_typA_subgr"/>
</dbReference>
<dbReference type="EMBL" id="CP026118">
    <property type="protein sequence ID" value="QAS51539.1"/>
    <property type="molecule type" value="Genomic_DNA"/>
</dbReference>
<accession>A0A410M9Y7</accession>
<dbReference type="UniPathway" id="UPA00115">
    <property type="reaction ID" value="UER00412"/>
</dbReference>
<proteinExistence type="inferred from homology"/>
<comment type="similarity">
    <text evidence="3">Belongs to the ribose 5-phosphate isomerase family.</text>
</comment>
<dbReference type="GO" id="GO:0006014">
    <property type="term" value="P:D-ribose metabolic process"/>
    <property type="evidence" value="ECO:0007669"/>
    <property type="project" value="TreeGrafter"/>
</dbReference>
<dbReference type="HAMAP" id="MF_00170">
    <property type="entry name" value="Rib_5P_isom_A"/>
    <property type="match status" value="1"/>
</dbReference>
<dbReference type="SUPFAM" id="SSF100950">
    <property type="entry name" value="NagB/RpiA/CoA transferase-like"/>
    <property type="match status" value="1"/>
</dbReference>
<dbReference type="CDD" id="cd01398">
    <property type="entry name" value="RPI_A"/>
    <property type="match status" value="1"/>
</dbReference>
<evidence type="ECO:0000256" key="3">
    <source>
        <dbReference type="HAMAP-Rule" id="MF_00170"/>
    </source>
</evidence>
<protein>
    <recommendedName>
        <fullName evidence="3">Ribose-5-phosphate isomerase A</fullName>
        <ecNumber evidence="3">5.3.1.6</ecNumber>
    </recommendedName>
    <alternativeName>
        <fullName evidence="3">Phosphoriboisomerase A</fullName>
        <shortName evidence="3">PRI</shortName>
    </alternativeName>
</protein>
<sequence>MSEQNDYEQLTTASDRGKKAAGEKVVEYIEDGMTLGLGSGSTVYWALKKLSEKVNQGLNIRGIPSSKRTERWAEELGIPLTHYHDVQELDLAIDGADEIDANLHLIKGGGGSLVREKIVNASARQVIIIADTTKRVTQLGKTPLPIEVLPFGWEVTAKRISNLGGKIQLRKKNSQPFISDNGNYILDCQFEGIPEPAVLHKQLIQLVGVVETGLFIDLTDRVILGMDNQIQYLEKP</sequence>
<comment type="function">
    <text evidence="3">Catalyzes the reversible conversion of ribose-5-phosphate to ribulose 5-phosphate.</text>
</comment>
<gene>
    <name evidence="3" type="primary">rpiA</name>
    <name evidence="4" type="ORF">HLI_04525</name>
</gene>
<name>A0A410M9Y7_9BACI</name>
<dbReference type="FunFam" id="3.40.50.1360:FF:000001">
    <property type="entry name" value="Ribose-5-phosphate isomerase A"/>
    <property type="match status" value="1"/>
</dbReference>
<evidence type="ECO:0000313" key="4">
    <source>
        <dbReference type="EMBL" id="QAS51539.1"/>
    </source>
</evidence>
<dbReference type="GO" id="GO:0005829">
    <property type="term" value="C:cytosol"/>
    <property type="evidence" value="ECO:0007669"/>
    <property type="project" value="TreeGrafter"/>
</dbReference>
<dbReference type="Pfam" id="PF06026">
    <property type="entry name" value="Rib_5-P_isom_A"/>
    <property type="match status" value="1"/>
</dbReference>
<dbReference type="GO" id="GO:0009052">
    <property type="term" value="P:pentose-phosphate shunt, non-oxidative branch"/>
    <property type="evidence" value="ECO:0007669"/>
    <property type="project" value="UniProtKB-UniRule"/>
</dbReference>
<evidence type="ECO:0000256" key="1">
    <source>
        <dbReference type="ARBA" id="ARBA00001713"/>
    </source>
</evidence>
<feature type="binding site" evidence="3">
    <location>
        <begin position="39"/>
        <end position="42"/>
    </location>
    <ligand>
        <name>substrate</name>
    </ligand>
</feature>
<dbReference type="Proteomes" id="UP000287756">
    <property type="component" value="Chromosome"/>
</dbReference>
<evidence type="ECO:0000313" key="5">
    <source>
        <dbReference type="Proteomes" id="UP000287756"/>
    </source>
</evidence>
<dbReference type="NCBIfam" id="NF001924">
    <property type="entry name" value="PRK00702.1"/>
    <property type="match status" value="1"/>
</dbReference>
<comment type="subunit">
    <text evidence="3">Homodimer.</text>
</comment>
<dbReference type="InterPro" id="IPR037171">
    <property type="entry name" value="NagB/RpiA_transferase-like"/>
</dbReference>
<dbReference type="PANTHER" id="PTHR11934">
    <property type="entry name" value="RIBOSE-5-PHOSPHATE ISOMERASE"/>
    <property type="match status" value="1"/>
</dbReference>
<dbReference type="SUPFAM" id="SSF75445">
    <property type="entry name" value="D-ribose-5-phosphate isomerase (RpiA), lid domain"/>
    <property type="match status" value="1"/>
</dbReference>
<dbReference type="Gene3D" id="3.30.70.260">
    <property type="match status" value="1"/>
</dbReference>
<feature type="active site" description="Proton acceptor" evidence="3">
    <location>
        <position position="116"/>
    </location>
</feature>
<feature type="binding site" evidence="3">
    <location>
        <begin position="94"/>
        <end position="97"/>
    </location>
    <ligand>
        <name>substrate</name>
    </ligand>
</feature>
<feature type="binding site" evidence="3">
    <location>
        <position position="134"/>
    </location>
    <ligand>
        <name>substrate</name>
    </ligand>
</feature>
<evidence type="ECO:0000256" key="2">
    <source>
        <dbReference type="ARBA" id="ARBA00023235"/>
    </source>
</evidence>
<dbReference type="InterPro" id="IPR004788">
    <property type="entry name" value="Ribose5P_isomerase_type_A"/>
</dbReference>
<dbReference type="Gene3D" id="3.40.50.1360">
    <property type="match status" value="1"/>
</dbReference>
<comment type="pathway">
    <text evidence="3">Carbohydrate degradation; pentose phosphate pathway; D-ribose 5-phosphate from D-ribulose 5-phosphate (non-oxidative stage): step 1/1.</text>
</comment>
<dbReference type="NCBIfam" id="TIGR00021">
    <property type="entry name" value="rpiA"/>
    <property type="match status" value="1"/>
</dbReference>